<protein>
    <submittedName>
        <fullName evidence="8">Efflux RND transporter periplasmic adaptor subunit</fullName>
    </submittedName>
</protein>
<accession>A0ABW1XJQ8</accession>
<dbReference type="Gene3D" id="2.40.420.20">
    <property type="match status" value="1"/>
</dbReference>
<dbReference type="Pfam" id="PF25917">
    <property type="entry name" value="BSH_RND"/>
    <property type="match status" value="1"/>
</dbReference>
<dbReference type="Pfam" id="PF25967">
    <property type="entry name" value="RND-MFP_C"/>
    <property type="match status" value="1"/>
</dbReference>
<name>A0ABW1XJQ8_9ALTE</name>
<keyword evidence="3" id="KW-0813">Transport</keyword>
<organism evidence="8 9">
    <name type="scientific">Pseudobowmanella zhangzhouensis</name>
    <dbReference type="NCBI Taxonomy" id="1537679"/>
    <lineage>
        <taxon>Bacteria</taxon>
        <taxon>Pseudomonadati</taxon>
        <taxon>Pseudomonadota</taxon>
        <taxon>Gammaproteobacteria</taxon>
        <taxon>Alteromonadales</taxon>
        <taxon>Alteromonadaceae</taxon>
    </lineage>
</organism>
<evidence type="ECO:0000259" key="7">
    <source>
        <dbReference type="Pfam" id="PF25967"/>
    </source>
</evidence>
<evidence type="ECO:0000256" key="3">
    <source>
        <dbReference type="ARBA" id="ARBA00022448"/>
    </source>
</evidence>
<evidence type="ECO:0000259" key="6">
    <source>
        <dbReference type="Pfam" id="PF25954"/>
    </source>
</evidence>
<dbReference type="Pfam" id="PF25954">
    <property type="entry name" value="Beta-barrel_RND_2"/>
    <property type="match status" value="1"/>
</dbReference>
<comment type="caution">
    <text evidence="8">The sequence shown here is derived from an EMBL/GenBank/DDBJ whole genome shotgun (WGS) entry which is preliminary data.</text>
</comment>
<evidence type="ECO:0000259" key="5">
    <source>
        <dbReference type="Pfam" id="PF25917"/>
    </source>
</evidence>
<sequence>MSRARAVVISIVSLLIILAIIVGIKGEQINFMIKSGESFQQPPTTVAMYDVGEQVWPRSLMAVGTLEAEQGLTLRAEISGRINAIHFEGGQQVNAGDVLVEQESGNEQAQLRAAKARLTLAESSLNRLIALRKQQSVSESAIDEARQQLESARGDVDNLTTTLAKKRIVAPFSGRLGLKQVYMGQDLQAGTAVVSLQAVDSLKVNFNIPQKWLNQVKPGYIVNVTTRQGETVSGEVIATAAEIDPMTRNLTVQARIPNAEQSLLPGLAVDVEVELPNPQTVLAVPATAILFAPYGDTVFVVEDNNGQQVVRQQFVRLGESRGDYVAVEAGLQAGQRIVRAGGFKLFNGMPVVEGKNPEPALSLNPQPNDA</sequence>
<dbReference type="Gene3D" id="1.10.287.470">
    <property type="entry name" value="Helix hairpin bin"/>
    <property type="match status" value="1"/>
</dbReference>
<dbReference type="PANTHER" id="PTHR30469:SF11">
    <property type="entry name" value="BLL4320 PROTEIN"/>
    <property type="match status" value="1"/>
</dbReference>
<dbReference type="Proteomes" id="UP001596364">
    <property type="component" value="Unassembled WGS sequence"/>
</dbReference>
<keyword evidence="4" id="KW-0472">Membrane</keyword>
<evidence type="ECO:0000256" key="1">
    <source>
        <dbReference type="ARBA" id="ARBA00004196"/>
    </source>
</evidence>
<dbReference type="InterPro" id="IPR058625">
    <property type="entry name" value="MdtA-like_BSH"/>
</dbReference>
<feature type="transmembrane region" description="Helical" evidence="4">
    <location>
        <begin position="6"/>
        <end position="24"/>
    </location>
</feature>
<keyword evidence="9" id="KW-1185">Reference proteome</keyword>
<dbReference type="NCBIfam" id="TIGR01730">
    <property type="entry name" value="RND_mfp"/>
    <property type="match status" value="1"/>
</dbReference>
<dbReference type="InterPro" id="IPR058792">
    <property type="entry name" value="Beta-barrel_RND_2"/>
</dbReference>
<comment type="similarity">
    <text evidence="2">Belongs to the membrane fusion protein (MFP) (TC 8.A.1) family.</text>
</comment>
<evidence type="ECO:0000256" key="2">
    <source>
        <dbReference type="ARBA" id="ARBA00009477"/>
    </source>
</evidence>
<feature type="domain" description="Multidrug resistance protein MdtA-like C-terminal permuted SH3" evidence="7">
    <location>
        <begin position="281"/>
        <end position="338"/>
    </location>
</feature>
<dbReference type="RefSeq" id="WP_131259114.1">
    <property type="nucleotide sequence ID" value="NZ_JBHSUS010000001.1"/>
</dbReference>
<dbReference type="InterPro" id="IPR058627">
    <property type="entry name" value="MdtA-like_C"/>
</dbReference>
<dbReference type="EMBL" id="JBHSUS010000001">
    <property type="protein sequence ID" value="MFC6439010.1"/>
    <property type="molecule type" value="Genomic_DNA"/>
</dbReference>
<evidence type="ECO:0000256" key="4">
    <source>
        <dbReference type="SAM" id="Phobius"/>
    </source>
</evidence>
<dbReference type="SUPFAM" id="SSF111369">
    <property type="entry name" value="HlyD-like secretion proteins"/>
    <property type="match status" value="1"/>
</dbReference>
<reference evidence="9" key="1">
    <citation type="journal article" date="2019" name="Int. J. Syst. Evol. Microbiol.">
        <title>The Global Catalogue of Microorganisms (GCM) 10K type strain sequencing project: providing services to taxonomists for standard genome sequencing and annotation.</title>
        <authorList>
            <consortium name="The Broad Institute Genomics Platform"/>
            <consortium name="The Broad Institute Genome Sequencing Center for Infectious Disease"/>
            <person name="Wu L."/>
            <person name="Ma J."/>
        </authorList>
    </citation>
    <scope>NUCLEOTIDE SEQUENCE [LARGE SCALE GENOMIC DNA]</scope>
    <source>
        <strain evidence="9">CGMCC 1.16031</strain>
    </source>
</reference>
<dbReference type="Gene3D" id="2.40.50.100">
    <property type="match status" value="1"/>
</dbReference>
<feature type="domain" description="Multidrug resistance protein MdtA-like barrel-sandwich hybrid" evidence="5">
    <location>
        <begin position="73"/>
        <end position="192"/>
    </location>
</feature>
<comment type="subcellular location">
    <subcellularLocation>
        <location evidence="1">Cell envelope</location>
    </subcellularLocation>
</comment>
<dbReference type="Gene3D" id="2.40.30.170">
    <property type="match status" value="1"/>
</dbReference>
<keyword evidence="4" id="KW-0812">Transmembrane</keyword>
<evidence type="ECO:0000313" key="9">
    <source>
        <dbReference type="Proteomes" id="UP001596364"/>
    </source>
</evidence>
<keyword evidence="4" id="KW-1133">Transmembrane helix</keyword>
<proteinExistence type="inferred from homology"/>
<dbReference type="PANTHER" id="PTHR30469">
    <property type="entry name" value="MULTIDRUG RESISTANCE PROTEIN MDTA"/>
    <property type="match status" value="1"/>
</dbReference>
<feature type="domain" description="CusB-like beta-barrel" evidence="6">
    <location>
        <begin position="204"/>
        <end position="273"/>
    </location>
</feature>
<dbReference type="InterPro" id="IPR006143">
    <property type="entry name" value="RND_pump_MFP"/>
</dbReference>
<gene>
    <name evidence="8" type="ORF">ACFP85_02435</name>
</gene>
<evidence type="ECO:0000313" key="8">
    <source>
        <dbReference type="EMBL" id="MFC6439010.1"/>
    </source>
</evidence>